<evidence type="ECO:0000256" key="1">
    <source>
        <dbReference type="ARBA" id="ARBA00022741"/>
    </source>
</evidence>
<dbReference type="InterPro" id="IPR051681">
    <property type="entry name" value="Ser/Thr_Kinases-Pseudokinases"/>
</dbReference>
<accession>A0A1X7V499</accession>
<dbReference type="GO" id="GO:0005524">
    <property type="term" value="F:ATP binding"/>
    <property type="evidence" value="ECO:0007669"/>
    <property type="project" value="UniProtKB-KW"/>
</dbReference>
<name>A0A1X7V499_AMPQE</name>
<evidence type="ECO:0000313" key="4">
    <source>
        <dbReference type="EnsemblMetazoa" id="Aqu2.1.34786_001"/>
    </source>
</evidence>
<dbReference type="InParanoid" id="A0A1X7V499"/>
<keyword evidence="2" id="KW-0067">ATP-binding</keyword>
<dbReference type="PROSITE" id="PS00109">
    <property type="entry name" value="PROTEIN_KINASE_TYR"/>
    <property type="match status" value="1"/>
</dbReference>
<evidence type="ECO:0000256" key="2">
    <source>
        <dbReference type="ARBA" id="ARBA00022840"/>
    </source>
</evidence>
<reference evidence="4" key="1">
    <citation type="submission" date="2017-05" db="UniProtKB">
        <authorList>
            <consortium name="EnsemblMetazoa"/>
        </authorList>
    </citation>
    <scope>IDENTIFICATION</scope>
</reference>
<evidence type="ECO:0000259" key="3">
    <source>
        <dbReference type="PROSITE" id="PS50011"/>
    </source>
</evidence>
<dbReference type="Pfam" id="PF00069">
    <property type="entry name" value="Pkinase"/>
    <property type="match status" value="1"/>
</dbReference>
<dbReference type="InterPro" id="IPR008266">
    <property type="entry name" value="Tyr_kinase_AS"/>
</dbReference>
<dbReference type="PROSITE" id="PS50011">
    <property type="entry name" value="PROTEIN_KINASE_DOM"/>
    <property type="match status" value="1"/>
</dbReference>
<dbReference type="EnsemblMetazoa" id="Aqu2.1.34786_001">
    <property type="protein sequence ID" value="Aqu2.1.34786_001"/>
    <property type="gene ID" value="Aqu2.1.34786"/>
</dbReference>
<sequence length="178" mass="19591">MDTSLRKAYENKELTPDPSCRPVILSIMHDVAVGLDYLHCLPDPIIHRDVSSANVLLEPKGPGKWKTKISDFGSANLVQDAVTKAPGAVLYSAPEAHQTVATAYKKQTTKMDSFSYGVLFCEVLACNFPSIETFPDLLEQVKASSPQSLLDVIVSCIEEDPDKRPSMQQILQVLDLDE</sequence>
<dbReference type="AlphaFoldDB" id="A0A1X7V499"/>
<dbReference type="PANTHER" id="PTHR44329">
    <property type="entry name" value="SERINE/THREONINE-PROTEIN KINASE TNNI3K-RELATED"/>
    <property type="match status" value="1"/>
</dbReference>
<dbReference type="OrthoDB" id="339325at2759"/>
<dbReference type="InterPro" id="IPR011009">
    <property type="entry name" value="Kinase-like_dom_sf"/>
</dbReference>
<dbReference type="InterPro" id="IPR000719">
    <property type="entry name" value="Prot_kinase_dom"/>
</dbReference>
<proteinExistence type="predicted"/>
<dbReference type="Gene3D" id="1.10.510.10">
    <property type="entry name" value="Transferase(Phosphotransferase) domain 1"/>
    <property type="match status" value="1"/>
</dbReference>
<organism evidence="4">
    <name type="scientific">Amphimedon queenslandica</name>
    <name type="common">Sponge</name>
    <dbReference type="NCBI Taxonomy" id="400682"/>
    <lineage>
        <taxon>Eukaryota</taxon>
        <taxon>Metazoa</taxon>
        <taxon>Porifera</taxon>
        <taxon>Demospongiae</taxon>
        <taxon>Heteroscleromorpha</taxon>
        <taxon>Haplosclerida</taxon>
        <taxon>Niphatidae</taxon>
        <taxon>Amphimedon</taxon>
    </lineage>
</organism>
<keyword evidence="1" id="KW-0547">Nucleotide-binding</keyword>
<feature type="domain" description="Protein kinase" evidence="3">
    <location>
        <begin position="1"/>
        <end position="178"/>
    </location>
</feature>
<dbReference type="SUPFAM" id="SSF56112">
    <property type="entry name" value="Protein kinase-like (PK-like)"/>
    <property type="match status" value="1"/>
</dbReference>
<protein>
    <recommendedName>
        <fullName evidence="3">Protein kinase domain-containing protein</fullName>
    </recommendedName>
</protein>
<dbReference type="GO" id="GO:0097527">
    <property type="term" value="P:necroptotic signaling pathway"/>
    <property type="evidence" value="ECO:0007669"/>
    <property type="project" value="TreeGrafter"/>
</dbReference>
<dbReference type="PANTHER" id="PTHR44329:SF298">
    <property type="entry name" value="MIXED LINEAGE KINASE DOMAIN-LIKE PROTEIN"/>
    <property type="match status" value="1"/>
</dbReference>
<dbReference type="GO" id="GO:0004672">
    <property type="term" value="F:protein kinase activity"/>
    <property type="evidence" value="ECO:0007669"/>
    <property type="project" value="InterPro"/>
</dbReference>